<dbReference type="InterPro" id="IPR029068">
    <property type="entry name" value="Glyas_Bleomycin-R_OHBP_Dase"/>
</dbReference>
<name>A0ABQ1XH33_9PROT</name>
<dbReference type="PANTHER" id="PTHR33990">
    <property type="entry name" value="PROTEIN YJDN-RELATED"/>
    <property type="match status" value="1"/>
</dbReference>
<evidence type="ECO:0000313" key="2">
    <source>
        <dbReference type="EMBL" id="GGG91651.1"/>
    </source>
</evidence>
<gene>
    <name evidence="2" type="ORF">GCM10007420_03670</name>
</gene>
<evidence type="ECO:0000313" key="3">
    <source>
        <dbReference type="Proteomes" id="UP000648722"/>
    </source>
</evidence>
<comment type="caution">
    <text evidence="2">The sequence shown here is derived from an EMBL/GenBank/DDBJ whole genome shotgun (WGS) entry which is preliminary data.</text>
</comment>
<feature type="domain" description="PhnB-like" evidence="1">
    <location>
        <begin position="4"/>
        <end position="129"/>
    </location>
</feature>
<reference evidence="3" key="1">
    <citation type="journal article" date="2019" name="Int. J. Syst. Evol. Microbiol.">
        <title>The Global Catalogue of Microorganisms (GCM) 10K type strain sequencing project: providing services to taxonomists for standard genome sequencing and annotation.</title>
        <authorList>
            <consortium name="The Broad Institute Genomics Platform"/>
            <consortium name="The Broad Institute Genome Sequencing Center for Infectious Disease"/>
            <person name="Wu L."/>
            <person name="Ma J."/>
        </authorList>
    </citation>
    <scope>NUCLEOTIDE SEQUENCE [LARGE SCALE GENOMIC DNA]</scope>
    <source>
        <strain evidence="3">CGMCC 1.12766</strain>
    </source>
</reference>
<dbReference type="InterPro" id="IPR028973">
    <property type="entry name" value="PhnB-like"/>
</dbReference>
<dbReference type="Gene3D" id="3.30.720.110">
    <property type="match status" value="1"/>
</dbReference>
<protein>
    <recommendedName>
        <fullName evidence="1">PhnB-like domain-containing protein</fullName>
    </recommendedName>
</protein>
<dbReference type="Gene3D" id="3.30.720.100">
    <property type="match status" value="1"/>
</dbReference>
<dbReference type="Pfam" id="PF06983">
    <property type="entry name" value="3-dmu-9_3-mt"/>
    <property type="match status" value="2"/>
</dbReference>
<dbReference type="RefSeq" id="WP_188450838.1">
    <property type="nucleotide sequence ID" value="NZ_BMFS01000001.1"/>
</dbReference>
<dbReference type="CDD" id="cd06588">
    <property type="entry name" value="PhnB_like"/>
    <property type="match status" value="2"/>
</dbReference>
<organism evidence="2 3">
    <name type="scientific">Glycocaulis albus</name>
    <dbReference type="NCBI Taxonomy" id="1382801"/>
    <lineage>
        <taxon>Bacteria</taxon>
        <taxon>Pseudomonadati</taxon>
        <taxon>Pseudomonadota</taxon>
        <taxon>Alphaproteobacteria</taxon>
        <taxon>Maricaulales</taxon>
        <taxon>Maricaulaceae</taxon>
        <taxon>Glycocaulis</taxon>
    </lineage>
</organism>
<evidence type="ECO:0000259" key="1">
    <source>
        <dbReference type="Pfam" id="PF06983"/>
    </source>
</evidence>
<feature type="domain" description="PhnB-like" evidence="1">
    <location>
        <begin position="141"/>
        <end position="259"/>
    </location>
</feature>
<sequence>MIRISACIWSDGWVEEAANFYTGLFPGASIGETAYFSKEGFEHHGQPDGSVMVIELTLGGQAFTLLNGGPVFTPNPAMSFFVFINDRAQIDRLWAALIEGGKAMMELGSYPWCEHYGWVEDRFGVSWQLMTADPGELGQVIVPALMFTQGAAGKAEEAMARYGEILGGFRPVEVNHYPPGTGVNEGLLMHGQYKIAGQTFIAFDSPNDHGFGFTPGQSLQVFTADQKETDRVWNALTRVPEAEQCGWLADRYGLSWQVIPEGATGYINGPDPAGRSRARQAMFAMKKLDIAALKAAYEG</sequence>
<dbReference type="SUPFAM" id="SSF54593">
    <property type="entry name" value="Glyoxalase/Bleomycin resistance protein/Dihydroxybiphenyl dioxygenase"/>
    <property type="match status" value="2"/>
</dbReference>
<accession>A0ABQ1XH33</accession>
<keyword evidence="3" id="KW-1185">Reference proteome</keyword>
<dbReference type="Gene3D" id="3.10.180.10">
    <property type="entry name" value="2,3-Dihydroxybiphenyl 1,2-Dioxygenase, domain 1"/>
    <property type="match status" value="1"/>
</dbReference>
<proteinExistence type="predicted"/>
<dbReference type="EMBL" id="BMFS01000001">
    <property type="protein sequence ID" value="GGG91651.1"/>
    <property type="molecule type" value="Genomic_DNA"/>
</dbReference>
<dbReference type="Proteomes" id="UP000648722">
    <property type="component" value="Unassembled WGS sequence"/>
</dbReference>